<feature type="transmembrane region" description="Helical" evidence="2">
    <location>
        <begin position="80"/>
        <end position="98"/>
    </location>
</feature>
<keyword evidence="2" id="KW-1133">Transmembrane helix</keyword>
<keyword evidence="2" id="KW-0472">Membrane</keyword>
<dbReference type="NCBIfam" id="NF037982">
    <property type="entry name" value="Nramp_1"/>
    <property type="match status" value="1"/>
</dbReference>
<proteinExistence type="predicted"/>
<feature type="region of interest" description="Disordered" evidence="1">
    <location>
        <begin position="1"/>
        <end position="29"/>
    </location>
</feature>
<feature type="transmembrane region" description="Helical" evidence="2">
    <location>
        <begin position="126"/>
        <end position="145"/>
    </location>
</feature>
<dbReference type="RefSeq" id="WP_145279612.1">
    <property type="nucleotide sequence ID" value="NZ_CP036428.1"/>
</dbReference>
<feature type="transmembrane region" description="Helical" evidence="2">
    <location>
        <begin position="446"/>
        <end position="465"/>
    </location>
</feature>
<feature type="transmembrane region" description="Helical" evidence="2">
    <location>
        <begin position="340"/>
        <end position="359"/>
    </location>
</feature>
<dbReference type="OrthoDB" id="3496044at2"/>
<keyword evidence="2" id="KW-0812">Transmembrane</keyword>
<sequence>MPDPHRVPPATEATSDVDGGSEPPQPGAAIMPRWDRAELDDAPAFNRRCWALLLGPALISGGAAIGGGEWLMGPAVTARYGAAILWLATLSIVGQVAYNLEISRYTLYCGEPIFTGKFRTLPGPRFWLLVYLALDFGAVFPYLASNAATPLAMAYLGRLPDARDAMLMKALGIGVFLLALVPALVGGQIYQTLKWVMGLKIVAVLGFLLLLAAFFSTRGTWIGIVSGFFKFGTVPVGGDRTGNVFVSLASGRGLPAIDLSTVALLAAFAAIAGNGGLTNAPLSNYTRDQGWGMGRHVGAIPSIVGGRELRLSHVGAVFEVDATTLPRWRRWYRHLVRDQLVVWAPACFLGAALPSLLSLQFLPRGTRVTEWAAAGMTAAAVGDHVGVAWGLGWGTTFWYLTLLCGFLTLGPTMAVTVDGFVRRWVDVFWTASHRLRCWDPARIRRVYFAVLVVYAGFGVLMLWVGKPLQLVKIATNLMNYALGFSCWHTLYVNLALLPEPLRPGWFMRVALAGAGLFFLALATITTLAAVGLL</sequence>
<feature type="transmembrane region" description="Helical" evidence="2">
    <location>
        <begin position="165"/>
        <end position="185"/>
    </location>
</feature>
<organism evidence="3 4">
    <name type="scientific">Tautonia plasticadhaerens</name>
    <dbReference type="NCBI Taxonomy" id="2527974"/>
    <lineage>
        <taxon>Bacteria</taxon>
        <taxon>Pseudomonadati</taxon>
        <taxon>Planctomycetota</taxon>
        <taxon>Planctomycetia</taxon>
        <taxon>Isosphaerales</taxon>
        <taxon>Isosphaeraceae</taxon>
        <taxon>Tautonia</taxon>
    </lineage>
</organism>
<feature type="transmembrane region" description="Helical" evidence="2">
    <location>
        <begin position="197"/>
        <end position="215"/>
    </location>
</feature>
<geneLocation type="plasmid" evidence="4">
    <name>pelp_2</name>
</geneLocation>
<keyword evidence="3" id="KW-0614">Plasmid</keyword>
<feature type="transmembrane region" description="Helical" evidence="2">
    <location>
        <begin position="49"/>
        <end position="68"/>
    </location>
</feature>
<feature type="transmembrane region" description="Helical" evidence="2">
    <location>
        <begin position="477"/>
        <end position="497"/>
    </location>
</feature>
<protein>
    <recommendedName>
        <fullName evidence="5">Natural resistance-associated macrophage protein</fullName>
    </recommendedName>
</protein>
<evidence type="ECO:0008006" key="5">
    <source>
        <dbReference type="Google" id="ProtNLM"/>
    </source>
</evidence>
<keyword evidence="4" id="KW-1185">Reference proteome</keyword>
<reference evidence="3 4" key="1">
    <citation type="submission" date="2019-02" db="EMBL/GenBank/DDBJ databases">
        <title>Deep-cultivation of Planctomycetes and their phenomic and genomic characterization uncovers novel biology.</title>
        <authorList>
            <person name="Wiegand S."/>
            <person name="Jogler M."/>
            <person name="Boedeker C."/>
            <person name="Pinto D."/>
            <person name="Vollmers J."/>
            <person name="Rivas-Marin E."/>
            <person name="Kohn T."/>
            <person name="Peeters S.H."/>
            <person name="Heuer A."/>
            <person name="Rast P."/>
            <person name="Oberbeckmann S."/>
            <person name="Bunk B."/>
            <person name="Jeske O."/>
            <person name="Meyerdierks A."/>
            <person name="Storesund J.E."/>
            <person name="Kallscheuer N."/>
            <person name="Luecker S."/>
            <person name="Lage O.M."/>
            <person name="Pohl T."/>
            <person name="Merkel B.J."/>
            <person name="Hornburger P."/>
            <person name="Mueller R.-W."/>
            <person name="Bruemmer F."/>
            <person name="Labrenz M."/>
            <person name="Spormann A.M."/>
            <person name="Op den Camp H."/>
            <person name="Overmann J."/>
            <person name="Amann R."/>
            <person name="Jetten M.S.M."/>
            <person name="Mascher T."/>
            <person name="Medema M.H."/>
            <person name="Devos D.P."/>
            <person name="Kaster A.-K."/>
            <person name="Ovreas L."/>
            <person name="Rohde M."/>
            <person name="Galperin M.Y."/>
            <person name="Jogler C."/>
        </authorList>
    </citation>
    <scope>NUCLEOTIDE SEQUENCE [LARGE SCALE GENOMIC DNA]</scope>
    <source>
        <strain evidence="3 4">ElP</strain>
        <plasmid evidence="4">pelp_2</plasmid>
    </source>
</reference>
<dbReference type="KEGG" id="tpla:ElP_73470"/>
<dbReference type="Proteomes" id="UP000317835">
    <property type="component" value="Plasmid pElP_2"/>
</dbReference>
<feature type="transmembrane region" description="Helical" evidence="2">
    <location>
        <begin position="509"/>
        <end position="532"/>
    </location>
</feature>
<evidence type="ECO:0000313" key="3">
    <source>
        <dbReference type="EMBL" id="QDV39381.1"/>
    </source>
</evidence>
<gene>
    <name evidence="3" type="ORF">ElP_73470</name>
</gene>
<evidence type="ECO:0000256" key="1">
    <source>
        <dbReference type="SAM" id="MobiDB-lite"/>
    </source>
</evidence>
<dbReference type="AlphaFoldDB" id="A0A518HEX0"/>
<feature type="transmembrane region" description="Helical" evidence="2">
    <location>
        <begin position="259"/>
        <end position="277"/>
    </location>
</feature>
<name>A0A518HEX0_9BACT</name>
<accession>A0A518HEX0</accession>
<dbReference type="EMBL" id="CP036428">
    <property type="protein sequence ID" value="QDV39381.1"/>
    <property type="molecule type" value="Genomic_DNA"/>
</dbReference>
<evidence type="ECO:0000256" key="2">
    <source>
        <dbReference type="SAM" id="Phobius"/>
    </source>
</evidence>
<evidence type="ECO:0000313" key="4">
    <source>
        <dbReference type="Proteomes" id="UP000317835"/>
    </source>
</evidence>